<evidence type="ECO:0000259" key="3">
    <source>
        <dbReference type="PROSITE" id="PS51186"/>
    </source>
</evidence>
<feature type="domain" description="N-acetyltransferase" evidence="3">
    <location>
        <begin position="1"/>
        <end position="167"/>
    </location>
</feature>
<keyword evidence="2" id="KW-0012">Acyltransferase</keyword>
<dbReference type="PANTHER" id="PTHR43877">
    <property type="entry name" value="AMINOALKYLPHOSPHONATE N-ACETYLTRANSFERASE-RELATED-RELATED"/>
    <property type="match status" value="1"/>
</dbReference>
<keyword evidence="1 4" id="KW-0808">Transferase</keyword>
<dbReference type="CDD" id="cd04301">
    <property type="entry name" value="NAT_SF"/>
    <property type="match status" value="1"/>
</dbReference>
<keyword evidence="5" id="KW-1185">Reference proteome</keyword>
<evidence type="ECO:0000313" key="5">
    <source>
        <dbReference type="Proteomes" id="UP000295468"/>
    </source>
</evidence>
<dbReference type="OrthoDB" id="9796381at2"/>
<proteinExistence type="predicted"/>
<dbReference type="RefSeq" id="WP_133642935.1">
    <property type="nucleotide sequence ID" value="NZ_SNYI01000001.1"/>
</dbReference>
<accession>A0A4R6TP71</accession>
<dbReference type="InterPro" id="IPR000182">
    <property type="entry name" value="GNAT_dom"/>
</dbReference>
<dbReference type="Pfam" id="PF00583">
    <property type="entry name" value="Acetyltransf_1"/>
    <property type="match status" value="1"/>
</dbReference>
<organism evidence="4 5">
    <name type="scientific">Zeaxanthinibacter enoshimensis</name>
    <dbReference type="NCBI Taxonomy" id="392009"/>
    <lineage>
        <taxon>Bacteria</taxon>
        <taxon>Pseudomonadati</taxon>
        <taxon>Bacteroidota</taxon>
        <taxon>Flavobacteriia</taxon>
        <taxon>Flavobacteriales</taxon>
        <taxon>Flavobacteriaceae</taxon>
        <taxon>Zeaxanthinibacter</taxon>
    </lineage>
</organism>
<dbReference type="Gene3D" id="3.40.630.30">
    <property type="match status" value="1"/>
</dbReference>
<dbReference type="SUPFAM" id="SSF55729">
    <property type="entry name" value="Acyl-CoA N-acyltransferases (Nat)"/>
    <property type="match status" value="1"/>
</dbReference>
<dbReference type="EMBL" id="SNYI01000001">
    <property type="protein sequence ID" value="TDQ32910.1"/>
    <property type="molecule type" value="Genomic_DNA"/>
</dbReference>
<sequence>MIRRAKILEIPEILSITRACTENMFSKNIFQWNESYPNAEVLTKDIIRRELYVLEQDQQLKGIVVLTSLKDPEYEDIRWLCPEGSHGYVHRLAVHPDFQRKGLAGKLMDFVEEEARKMRMDSIRLDTFSQNPGNQRFYESRGYTRLGSIYLPKQSNFPFYCYELPLH</sequence>
<evidence type="ECO:0000313" key="4">
    <source>
        <dbReference type="EMBL" id="TDQ32910.1"/>
    </source>
</evidence>
<gene>
    <name evidence="4" type="ORF">CLV82_0747</name>
</gene>
<dbReference type="AlphaFoldDB" id="A0A4R6TP71"/>
<evidence type="ECO:0000256" key="1">
    <source>
        <dbReference type="ARBA" id="ARBA00022679"/>
    </source>
</evidence>
<name>A0A4R6TP71_9FLAO</name>
<dbReference type="GO" id="GO:0016747">
    <property type="term" value="F:acyltransferase activity, transferring groups other than amino-acyl groups"/>
    <property type="evidence" value="ECO:0007669"/>
    <property type="project" value="InterPro"/>
</dbReference>
<comment type="caution">
    <text evidence="4">The sequence shown here is derived from an EMBL/GenBank/DDBJ whole genome shotgun (WGS) entry which is preliminary data.</text>
</comment>
<reference evidence="4 5" key="1">
    <citation type="submission" date="2019-03" db="EMBL/GenBank/DDBJ databases">
        <title>Genomic Encyclopedia of Archaeal and Bacterial Type Strains, Phase II (KMG-II): from individual species to whole genera.</title>
        <authorList>
            <person name="Goeker M."/>
        </authorList>
    </citation>
    <scope>NUCLEOTIDE SEQUENCE [LARGE SCALE GENOMIC DNA]</scope>
    <source>
        <strain evidence="4 5">DSM 18435</strain>
    </source>
</reference>
<dbReference type="Proteomes" id="UP000295468">
    <property type="component" value="Unassembled WGS sequence"/>
</dbReference>
<dbReference type="PROSITE" id="PS51186">
    <property type="entry name" value="GNAT"/>
    <property type="match status" value="1"/>
</dbReference>
<dbReference type="InterPro" id="IPR016181">
    <property type="entry name" value="Acyl_CoA_acyltransferase"/>
</dbReference>
<dbReference type="InterPro" id="IPR050832">
    <property type="entry name" value="Bact_Acetyltransf"/>
</dbReference>
<protein>
    <submittedName>
        <fullName evidence="4">Acetyltransferase (GNAT) family protein</fullName>
    </submittedName>
</protein>
<evidence type="ECO:0000256" key="2">
    <source>
        <dbReference type="ARBA" id="ARBA00023315"/>
    </source>
</evidence>